<dbReference type="RefSeq" id="WP_102643632.1">
    <property type="nucleotide sequence ID" value="NZ_PNYA01000001.1"/>
</dbReference>
<evidence type="ECO:0000313" key="5">
    <source>
        <dbReference type="EMBL" id="PMS23925.1"/>
    </source>
</evidence>
<dbReference type="GO" id="GO:0008970">
    <property type="term" value="F:phospholipase A1 activity"/>
    <property type="evidence" value="ECO:0007669"/>
    <property type="project" value="TreeGrafter"/>
</dbReference>
<evidence type="ECO:0000256" key="3">
    <source>
        <dbReference type="ARBA" id="ARBA00023098"/>
    </source>
</evidence>
<gene>
    <name evidence="5" type="ORF">C0Z18_01870</name>
</gene>
<dbReference type="PANTHER" id="PTHR13943">
    <property type="entry name" value="HRAS-LIKE SUPPRESSOR - RELATED"/>
    <property type="match status" value="1"/>
</dbReference>
<dbReference type="EMBL" id="PNYA01000001">
    <property type="protein sequence ID" value="PMS23925.1"/>
    <property type="molecule type" value="Genomic_DNA"/>
</dbReference>
<evidence type="ECO:0000313" key="6">
    <source>
        <dbReference type="Proteomes" id="UP000235616"/>
    </source>
</evidence>
<evidence type="ECO:0000259" key="4">
    <source>
        <dbReference type="PROSITE" id="PS51934"/>
    </source>
</evidence>
<name>A0A2N7W3E8_9BURK</name>
<reference evidence="5 6" key="1">
    <citation type="submission" date="2018-01" db="EMBL/GenBank/DDBJ databases">
        <title>Whole genome analyses suggest that Burkholderia sensu lato contains two further novel genera in the rhizoxinica-symbiotica group Mycetohabitans gen. nov., and Trinickia gen. nov.: implications for the evolution of diazotrophy and nodulation in the Burkholderiaceae.</title>
        <authorList>
            <person name="Estrada-de los Santos P."/>
            <person name="Palmer M."/>
            <person name="Chavez-Ramirez B."/>
            <person name="Beukes C."/>
            <person name="Steenkamp E.T."/>
            <person name="Hirsch A.M."/>
            <person name="Manyaka P."/>
            <person name="Maluk M."/>
            <person name="Lafos M."/>
            <person name="Crook M."/>
            <person name="Gross E."/>
            <person name="Simon M.F."/>
            <person name="Bueno dos Reis Junior F."/>
            <person name="Poole P.S."/>
            <person name="Venter S.N."/>
            <person name="James E.K."/>
        </authorList>
    </citation>
    <scope>NUCLEOTIDE SEQUENCE [LARGE SCALE GENOMIC DNA]</scope>
    <source>
        <strain evidence="5 6">GIMN1.004</strain>
    </source>
</reference>
<comment type="caution">
    <text evidence="5">The sequence shown here is derived from an EMBL/GenBank/DDBJ whole genome shotgun (WGS) entry which is preliminary data.</text>
</comment>
<dbReference type="AlphaFoldDB" id="A0A2N7W3E8"/>
<dbReference type="Pfam" id="PF04970">
    <property type="entry name" value="LRAT"/>
    <property type="match status" value="1"/>
</dbReference>
<dbReference type="InterPro" id="IPR007053">
    <property type="entry name" value="LRAT_dom"/>
</dbReference>
<evidence type="ECO:0000256" key="1">
    <source>
        <dbReference type="ARBA" id="ARBA00022679"/>
    </source>
</evidence>
<dbReference type="GO" id="GO:0016410">
    <property type="term" value="F:N-acyltransferase activity"/>
    <property type="evidence" value="ECO:0007669"/>
    <property type="project" value="TreeGrafter"/>
</dbReference>
<dbReference type="GO" id="GO:0005737">
    <property type="term" value="C:cytoplasm"/>
    <property type="evidence" value="ECO:0007669"/>
    <property type="project" value="TreeGrafter"/>
</dbReference>
<accession>A0A2N7W3E8</accession>
<sequence>MDTLHFDGFATSREWKRAARGIAVGAHLISEREGYTHHGIYAGDGRVIHYGGFHRLGKRRPVEYIALHRFAGQRGVTVCLESNAPYTGQAALERAKSRLGEDRYRLLTNNCEHFCTWCVSGVERSDQVRRCLTRPWIGLHTLVSIVRGMCMVLDAT</sequence>
<feature type="domain" description="LRAT" evidence="4">
    <location>
        <begin position="27"/>
        <end position="127"/>
    </location>
</feature>
<dbReference type="Gene3D" id="3.90.1720.10">
    <property type="entry name" value="endopeptidase domain like (from Nostoc punctiforme)"/>
    <property type="match status" value="1"/>
</dbReference>
<dbReference type="PROSITE" id="PS51934">
    <property type="entry name" value="LRAT"/>
    <property type="match status" value="1"/>
</dbReference>
<dbReference type="GO" id="GO:0070292">
    <property type="term" value="P:N-acylphosphatidylethanolamine metabolic process"/>
    <property type="evidence" value="ECO:0007669"/>
    <property type="project" value="TreeGrafter"/>
</dbReference>
<proteinExistence type="predicted"/>
<evidence type="ECO:0000256" key="2">
    <source>
        <dbReference type="ARBA" id="ARBA00022801"/>
    </source>
</evidence>
<dbReference type="OrthoDB" id="9812095at2"/>
<keyword evidence="2 5" id="KW-0378">Hydrolase</keyword>
<dbReference type="Proteomes" id="UP000235616">
    <property type="component" value="Unassembled WGS sequence"/>
</dbReference>
<keyword evidence="1" id="KW-0808">Transferase</keyword>
<dbReference type="PANTHER" id="PTHR13943:SF77">
    <property type="entry name" value="LRAT DOMAIN-CONTAINING PROTEIN"/>
    <property type="match status" value="1"/>
</dbReference>
<organism evidence="5 6">
    <name type="scientific">Trinickia dabaoshanensis</name>
    <dbReference type="NCBI Taxonomy" id="564714"/>
    <lineage>
        <taxon>Bacteria</taxon>
        <taxon>Pseudomonadati</taxon>
        <taxon>Pseudomonadota</taxon>
        <taxon>Betaproteobacteria</taxon>
        <taxon>Burkholderiales</taxon>
        <taxon>Burkholderiaceae</taxon>
        <taxon>Trinickia</taxon>
    </lineage>
</organism>
<dbReference type="GO" id="GO:0004623">
    <property type="term" value="F:phospholipase A2 activity"/>
    <property type="evidence" value="ECO:0007669"/>
    <property type="project" value="TreeGrafter"/>
</dbReference>
<protein>
    <submittedName>
        <fullName evidence="5">Hydrolase</fullName>
    </submittedName>
</protein>
<keyword evidence="6" id="KW-1185">Reference proteome</keyword>
<keyword evidence="3" id="KW-0443">Lipid metabolism</keyword>
<dbReference type="InterPro" id="IPR051496">
    <property type="entry name" value="H-rev107_PLA/AT"/>
</dbReference>